<keyword evidence="2" id="KW-1003">Cell membrane</keyword>
<evidence type="ECO:0000256" key="3">
    <source>
        <dbReference type="ARBA" id="ARBA00022692"/>
    </source>
</evidence>
<feature type="transmembrane region" description="Helical" evidence="7">
    <location>
        <begin position="92"/>
        <end position="119"/>
    </location>
</feature>
<feature type="transmembrane region" description="Helical" evidence="7">
    <location>
        <begin position="64"/>
        <end position="86"/>
    </location>
</feature>
<feature type="compositionally biased region" description="Low complexity" evidence="6">
    <location>
        <begin position="446"/>
        <end position="456"/>
    </location>
</feature>
<feature type="transmembrane region" description="Helical" evidence="7">
    <location>
        <begin position="157"/>
        <end position="175"/>
    </location>
</feature>
<feature type="transmembrane region" description="Helical" evidence="7">
    <location>
        <begin position="34"/>
        <end position="57"/>
    </location>
</feature>
<proteinExistence type="predicted"/>
<feature type="transmembrane region" description="Helical" evidence="7">
    <location>
        <begin position="214"/>
        <end position="237"/>
    </location>
</feature>
<evidence type="ECO:0000256" key="1">
    <source>
        <dbReference type="ARBA" id="ARBA00004651"/>
    </source>
</evidence>
<evidence type="ECO:0000256" key="6">
    <source>
        <dbReference type="SAM" id="MobiDB-lite"/>
    </source>
</evidence>
<sequence length="456" mass="46228">MTLVVAQATTALGSAVTGFGMNVWVFRETGSFALFATLAVVAALPGLLLAPVAGVVVDRFDRRAVLLMCQGAGAVTLALTLSVALTDNLTPLLVGVVWCVMSSITAFSWPAVGASITVLAAPERRARVNGVAESLMGVVTIGSPVLGAFLYQLVGVAGIAAFDLVSFLACGALLLRLRFPAPRHRPTGSFRAGFRDDLTVAWHFLRDRRDLLRLLAFFVCVNVGLSIFTVLYAPYVLSFTTSGTLGVLLSLVGAGTVAGGAVYSATGGPAAKHHGVLAGALLAGACMAAMGLLRHEYALYAASFLYGASVPLLNASSQTIWQAQVPVELQGRVFSLRRMIAWGLTPFSIVLSVPLAEALAAPVVDRVGAVAGVWGAGLTGALGLTGTFCGVLCLLVAALTQVTGGLRPTGPLPETGRETGPETGPGSGPDSGPGAGPAAGPGAGPGASTAGPRPAV</sequence>
<dbReference type="Pfam" id="PF07690">
    <property type="entry name" value="MFS_1"/>
    <property type="match status" value="1"/>
</dbReference>
<name>A0ABQ5NQT5_9ACTN</name>
<keyword evidence="4 7" id="KW-1133">Transmembrane helix</keyword>
<organism evidence="8 9">
    <name type="scientific">Streptomyces yaizuensis</name>
    <dbReference type="NCBI Taxonomy" id="2989713"/>
    <lineage>
        <taxon>Bacteria</taxon>
        <taxon>Bacillati</taxon>
        <taxon>Actinomycetota</taxon>
        <taxon>Actinomycetes</taxon>
        <taxon>Kitasatosporales</taxon>
        <taxon>Streptomycetaceae</taxon>
        <taxon>Streptomyces</taxon>
    </lineage>
</organism>
<gene>
    <name evidence="8" type="ORF">SYYSPA8_00615</name>
</gene>
<evidence type="ECO:0000313" key="8">
    <source>
        <dbReference type="EMBL" id="GLF92742.1"/>
    </source>
</evidence>
<keyword evidence="3 7" id="KW-0812">Transmembrane</keyword>
<dbReference type="CDD" id="cd06173">
    <property type="entry name" value="MFS_MefA_like"/>
    <property type="match status" value="1"/>
</dbReference>
<protein>
    <submittedName>
        <fullName evidence="8">MFS transporter</fullName>
    </submittedName>
</protein>
<feature type="transmembrane region" description="Helical" evidence="7">
    <location>
        <begin position="299"/>
        <end position="321"/>
    </location>
</feature>
<evidence type="ECO:0000256" key="7">
    <source>
        <dbReference type="SAM" id="Phobius"/>
    </source>
</evidence>
<dbReference type="Gene3D" id="1.20.1250.20">
    <property type="entry name" value="MFS general substrate transporter like domains"/>
    <property type="match status" value="1"/>
</dbReference>
<evidence type="ECO:0000256" key="4">
    <source>
        <dbReference type="ARBA" id="ARBA00022989"/>
    </source>
</evidence>
<dbReference type="SUPFAM" id="SSF103473">
    <property type="entry name" value="MFS general substrate transporter"/>
    <property type="match status" value="1"/>
</dbReference>
<dbReference type="RefSeq" id="WP_323444865.1">
    <property type="nucleotide sequence ID" value="NZ_BSBI01000001.1"/>
</dbReference>
<dbReference type="PANTHER" id="PTHR23513:SF11">
    <property type="entry name" value="STAPHYLOFERRIN A TRANSPORTER"/>
    <property type="match status" value="1"/>
</dbReference>
<evidence type="ECO:0000313" key="9">
    <source>
        <dbReference type="Proteomes" id="UP001291653"/>
    </source>
</evidence>
<feature type="region of interest" description="Disordered" evidence="6">
    <location>
        <begin position="406"/>
        <end position="456"/>
    </location>
</feature>
<dbReference type="InterPro" id="IPR011701">
    <property type="entry name" value="MFS"/>
</dbReference>
<comment type="caution">
    <text evidence="8">The sequence shown here is derived from an EMBL/GenBank/DDBJ whole genome shotgun (WGS) entry which is preliminary data.</text>
</comment>
<feature type="transmembrane region" description="Helical" evidence="7">
    <location>
        <begin position="275"/>
        <end position="293"/>
    </location>
</feature>
<feature type="compositionally biased region" description="Gly residues" evidence="6">
    <location>
        <begin position="423"/>
        <end position="445"/>
    </location>
</feature>
<keyword evidence="5 7" id="KW-0472">Membrane</keyword>
<evidence type="ECO:0000256" key="2">
    <source>
        <dbReference type="ARBA" id="ARBA00022475"/>
    </source>
</evidence>
<feature type="transmembrane region" description="Helical" evidence="7">
    <location>
        <begin position="131"/>
        <end position="151"/>
    </location>
</feature>
<feature type="transmembrane region" description="Helical" evidence="7">
    <location>
        <begin position="373"/>
        <end position="399"/>
    </location>
</feature>
<feature type="transmembrane region" description="Helical" evidence="7">
    <location>
        <begin position="341"/>
        <end position="361"/>
    </location>
</feature>
<dbReference type="EMBL" id="BSBI01000001">
    <property type="protein sequence ID" value="GLF92742.1"/>
    <property type="molecule type" value="Genomic_DNA"/>
</dbReference>
<keyword evidence="9" id="KW-1185">Reference proteome</keyword>
<dbReference type="Proteomes" id="UP001291653">
    <property type="component" value="Unassembled WGS sequence"/>
</dbReference>
<feature type="transmembrane region" description="Helical" evidence="7">
    <location>
        <begin position="243"/>
        <end position="263"/>
    </location>
</feature>
<dbReference type="InterPro" id="IPR036259">
    <property type="entry name" value="MFS_trans_sf"/>
</dbReference>
<reference evidence="8 9" key="1">
    <citation type="submission" date="2022-10" db="EMBL/GenBank/DDBJ databases">
        <title>Draft genome sequence of Streptomyces sp. YSPA8.</title>
        <authorList>
            <person name="Moriuchi R."/>
            <person name="Dohra H."/>
            <person name="Yamamura H."/>
            <person name="Kodani S."/>
        </authorList>
    </citation>
    <scope>NUCLEOTIDE SEQUENCE [LARGE SCALE GENOMIC DNA]</scope>
    <source>
        <strain evidence="8 9">YSPA8</strain>
    </source>
</reference>
<comment type="subcellular location">
    <subcellularLocation>
        <location evidence="1">Cell membrane</location>
        <topology evidence="1">Multi-pass membrane protein</topology>
    </subcellularLocation>
</comment>
<dbReference type="PANTHER" id="PTHR23513">
    <property type="entry name" value="INTEGRAL MEMBRANE EFFLUX PROTEIN-RELATED"/>
    <property type="match status" value="1"/>
</dbReference>
<accession>A0ABQ5NQT5</accession>
<evidence type="ECO:0000256" key="5">
    <source>
        <dbReference type="ARBA" id="ARBA00023136"/>
    </source>
</evidence>